<comment type="caution">
    <text evidence="2">The sequence shown here is derived from an EMBL/GenBank/DDBJ whole genome shotgun (WGS) entry which is preliminary data.</text>
</comment>
<evidence type="ECO:0000313" key="3">
    <source>
        <dbReference type="Proteomes" id="UP000631114"/>
    </source>
</evidence>
<evidence type="ECO:0000313" key="2">
    <source>
        <dbReference type="EMBL" id="KAF9624494.1"/>
    </source>
</evidence>
<name>A0A835IW48_9MAGN</name>
<dbReference type="Proteomes" id="UP000631114">
    <property type="component" value="Unassembled WGS sequence"/>
</dbReference>
<keyword evidence="3" id="KW-1185">Reference proteome</keyword>
<feature type="region of interest" description="Disordered" evidence="1">
    <location>
        <begin position="187"/>
        <end position="211"/>
    </location>
</feature>
<sequence length="226" mass="25477">MFEDHRERNSDLPFQNNVEVVVYEDEGVSYCSNQGSLEGSVSDRSCSDWHMELWADEGLGYVASLIGEPLNMDEANRARTQLSFAKICVVVLVDYSFKTSIPVKMGEKVIDLQLEYPWIPVSCSNCKLYGHKANNCPAKPKQVWRVKDNLNTKKKVTEIINEEVAVEEDTSTEEGLHYAECDENSSLDSLNTESCHSGEREMESGEGWAEKKMDRSGSGLVNFIIF</sequence>
<feature type="compositionally biased region" description="Basic and acidic residues" evidence="1">
    <location>
        <begin position="196"/>
        <end position="211"/>
    </location>
</feature>
<protein>
    <recommendedName>
        <fullName evidence="4">DUF4283 domain-containing protein</fullName>
    </recommendedName>
</protein>
<dbReference type="GO" id="GO:0003676">
    <property type="term" value="F:nucleic acid binding"/>
    <property type="evidence" value="ECO:0007669"/>
    <property type="project" value="InterPro"/>
</dbReference>
<gene>
    <name evidence="2" type="ORF">IFM89_011537</name>
</gene>
<proteinExistence type="predicted"/>
<dbReference type="AlphaFoldDB" id="A0A835IW48"/>
<organism evidence="2 3">
    <name type="scientific">Coptis chinensis</name>
    <dbReference type="NCBI Taxonomy" id="261450"/>
    <lineage>
        <taxon>Eukaryota</taxon>
        <taxon>Viridiplantae</taxon>
        <taxon>Streptophyta</taxon>
        <taxon>Embryophyta</taxon>
        <taxon>Tracheophyta</taxon>
        <taxon>Spermatophyta</taxon>
        <taxon>Magnoliopsida</taxon>
        <taxon>Ranunculales</taxon>
        <taxon>Ranunculaceae</taxon>
        <taxon>Coptidoideae</taxon>
        <taxon>Coptis</taxon>
    </lineage>
</organism>
<evidence type="ECO:0008006" key="4">
    <source>
        <dbReference type="Google" id="ProtNLM"/>
    </source>
</evidence>
<dbReference type="SUPFAM" id="SSF57756">
    <property type="entry name" value="Retrovirus zinc finger-like domains"/>
    <property type="match status" value="1"/>
</dbReference>
<dbReference type="EMBL" id="JADFTS010000001">
    <property type="protein sequence ID" value="KAF9624494.1"/>
    <property type="molecule type" value="Genomic_DNA"/>
</dbReference>
<dbReference type="InterPro" id="IPR036875">
    <property type="entry name" value="Znf_CCHC_sf"/>
</dbReference>
<dbReference type="PANTHER" id="PTHR31286:SF180">
    <property type="entry name" value="OS10G0362600 PROTEIN"/>
    <property type="match status" value="1"/>
</dbReference>
<evidence type="ECO:0000256" key="1">
    <source>
        <dbReference type="SAM" id="MobiDB-lite"/>
    </source>
</evidence>
<accession>A0A835IW48</accession>
<dbReference type="GO" id="GO:0008270">
    <property type="term" value="F:zinc ion binding"/>
    <property type="evidence" value="ECO:0007669"/>
    <property type="project" value="InterPro"/>
</dbReference>
<reference evidence="2 3" key="1">
    <citation type="submission" date="2020-10" db="EMBL/GenBank/DDBJ databases">
        <title>The Coptis chinensis genome and diversification of protoberbering-type alkaloids.</title>
        <authorList>
            <person name="Wang B."/>
            <person name="Shu S."/>
            <person name="Song C."/>
            <person name="Liu Y."/>
        </authorList>
    </citation>
    <scope>NUCLEOTIDE SEQUENCE [LARGE SCALE GENOMIC DNA]</scope>
    <source>
        <strain evidence="2">HL-2020</strain>
        <tissue evidence="2">Leaf</tissue>
    </source>
</reference>
<dbReference type="PANTHER" id="PTHR31286">
    <property type="entry name" value="GLYCINE-RICH CELL WALL STRUCTURAL PROTEIN 1.8-LIKE"/>
    <property type="match status" value="1"/>
</dbReference>
<dbReference type="InterPro" id="IPR040256">
    <property type="entry name" value="At4g02000-like"/>
</dbReference>
<dbReference type="OrthoDB" id="851886at2759"/>